<accession>A0ABP5MB10</accession>
<dbReference type="Proteomes" id="UP001501599">
    <property type="component" value="Unassembled WGS sequence"/>
</dbReference>
<reference evidence="3" key="1">
    <citation type="journal article" date="2019" name="Int. J. Syst. Evol. Microbiol.">
        <title>The Global Catalogue of Microorganisms (GCM) 10K type strain sequencing project: providing services to taxonomists for standard genome sequencing and annotation.</title>
        <authorList>
            <consortium name="The Broad Institute Genomics Platform"/>
            <consortium name="The Broad Institute Genome Sequencing Center for Infectious Disease"/>
            <person name="Wu L."/>
            <person name="Ma J."/>
        </authorList>
    </citation>
    <scope>NUCLEOTIDE SEQUENCE [LARGE SCALE GENOMIC DNA]</scope>
    <source>
        <strain evidence="3">JCM 16026</strain>
    </source>
</reference>
<proteinExistence type="predicted"/>
<dbReference type="RefSeq" id="WP_344340403.1">
    <property type="nucleotide sequence ID" value="NZ_BAAAQT010000005.1"/>
</dbReference>
<comment type="caution">
    <text evidence="2">The sequence shown here is derived from an EMBL/GenBank/DDBJ whole genome shotgun (WGS) entry which is preliminary data.</text>
</comment>
<gene>
    <name evidence="2" type="ORF">GCM10009846_07170</name>
</gene>
<feature type="transmembrane region" description="Helical" evidence="1">
    <location>
        <begin position="90"/>
        <end position="111"/>
    </location>
</feature>
<evidence type="ECO:0000256" key="1">
    <source>
        <dbReference type="SAM" id="Phobius"/>
    </source>
</evidence>
<keyword evidence="3" id="KW-1185">Reference proteome</keyword>
<feature type="transmembrane region" description="Helical" evidence="1">
    <location>
        <begin position="35"/>
        <end position="53"/>
    </location>
</feature>
<keyword evidence="1" id="KW-0812">Transmembrane</keyword>
<evidence type="ECO:0008006" key="4">
    <source>
        <dbReference type="Google" id="ProtNLM"/>
    </source>
</evidence>
<keyword evidence="1" id="KW-0472">Membrane</keyword>
<dbReference type="Pfam" id="PF14325">
    <property type="entry name" value="DUF4383"/>
    <property type="match status" value="1"/>
</dbReference>
<name>A0ABP5MB10_9MICO</name>
<feature type="transmembrane region" description="Helical" evidence="1">
    <location>
        <begin position="5"/>
        <end position="23"/>
    </location>
</feature>
<evidence type="ECO:0000313" key="2">
    <source>
        <dbReference type="EMBL" id="GAA2171814.1"/>
    </source>
</evidence>
<evidence type="ECO:0000313" key="3">
    <source>
        <dbReference type="Proteomes" id="UP001501599"/>
    </source>
</evidence>
<feature type="transmembrane region" description="Helical" evidence="1">
    <location>
        <begin position="60"/>
        <end position="78"/>
    </location>
</feature>
<organism evidence="2 3">
    <name type="scientific">Agrococcus versicolor</name>
    <dbReference type="NCBI Taxonomy" id="501482"/>
    <lineage>
        <taxon>Bacteria</taxon>
        <taxon>Bacillati</taxon>
        <taxon>Actinomycetota</taxon>
        <taxon>Actinomycetes</taxon>
        <taxon>Micrococcales</taxon>
        <taxon>Microbacteriaceae</taxon>
        <taxon>Agrococcus</taxon>
    </lineage>
</organism>
<sequence>MQRKVALILGIVVGALGLVGLLQEGHLLGLMNVDIALDVTRILLAVVLIAASFRERAARAALVIVGVLYVGMGIIALPDPQLLGMLPSGFTGFDIGFHLIVGVLAIVIGAIPARSRRTIHRA</sequence>
<keyword evidence="1" id="KW-1133">Transmembrane helix</keyword>
<dbReference type="EMBL" id="BAAAQT010000005">
    <property type="protein sequence ID" value="GAA2171814.1"/>
    <property type="molecule type" value="Genomic_DNA"/>
</dbReference>
<protein>
    <recommendedName>
        <fullName evidence="4">DUF4383 domain-containing protein</fullName>
    </recommendedName>
</protein>